<keyword evidence="2" id="KW-1185">Reference proteome</keyword>
<evidence type="ECO:0000313" key="2">
    <source>
        <dbReference type="Proteomes" id="UP000266841"/>
    </source>
</evidence>
<gene>
    <name evidence="1" type="ORF">THAOC_08766</name>
</gene>
<dbReference type="EMBL" id="AGNL01009352">
    <property type="protein sequence ID" value="EJK69930.1"/>
    <property type="molecule type" value="Genomic_DNA"/>
</dbReference>
<comment type="caution">
    <text evidence="1">The sequence shown here is derived from an EMBL/GenBank/DDBJ whole genome shotgun (WGS) entry which is preliminary data.</text>
</comment>
<dbReference type="Proteomes" id="UP000266841">
    <property type="component" value="Unassembled WGS sequence"/>
</dbReference>
<proteinExistence type="predicted"/>
<dbReference type="AlphaFoldDB" id="K0SWW7"/>
<sequence length="290" mass="33186">MLEVVIVIGGEMPHWVKKFRNAFDNKSRDLKFRGKAMALLMIYEIWLASGDHCMTSTASLRRYNFTHDHYNLNAYLKMRVFLAVQIPSATCIKMIKDHCEDDSNEAVIADYQPMIDLFAKVDRLVDIWNGTNHKKGKVRDVELINKPKHRHITELFDVLRLFEEWRKEGKGKFTKNFITKQTYEDLVWMVFGIAAVACLYLDDDGSKTMHQGRGGTDVNENFFSRMRYINSNPTMQQAREAASQVTSGSGMHIKAFQSKNKGNSGTAEGDVTVKDLCAPLNPKRQKTGHK</sequence>
<evidence type="ECO:0000313" key="1">
    <source>
        <dbReference type="EMBL" id="EJK69930.1"/>
    </source>
</evidence>
<accession>K0SWW7</accession>
<name>K0SWW7_THAOC</name>
<organism evidence="1 2">
    <name type="scientific">Thalassiosira oceanica</name>
    <name type="common">Marine diatom</name>
    <dbReference type="NCBI Taxonomy" id="159749"/>
    <lineage>
        <taxon>Eukaryota</taxon>
        <taxon>Sar</taxon>
        <taxon>Stramenopiles</taxon>
        <taxon>Ochrophyta</taxon>
        <taxon>Bacillariophyta</taxon>
        <taxon>Coscinodiscophyceae</taxon>
        <taxon>Thalassiosirophycidae</taxon>
        <taxon>Thalassiosirales</taxon>
        <taxon>Thalassiosiraceae</taxon>
        <taxon>Thalassiosira</taxon>
    </lineage>
</organism>
<reference evidence="1 2" key="1">
    <citation type="journal article" date="2012" name="Genome Biol.">
        <title>Genome and low-iron response of an oceanic diatom adapted to chronic iron limitation.</title>
        <authorList>
            <person name="Lommer M."/>
            <person name="Specht M."/>
            <person name="Roy A.S."/>
            <person name="Kraemer L."/>
            <person name="Andreson R."/>
            <person name="Gutowska M.A."/>
            <person name="Wolf J."/>
            <person name="Bergner S.V."/>
            <person name="Schilhabel M.B."/>
            <person name="Klostermeier U.C."/>
            <person name="Beiko R.G."/>
            <person name="Rosenstiel P."/>
            <person name="Hippler M."/>
            <person name="Laroche J."/>
        </authorList>
    </citation>
    <scope>NUCLEOTIDE SEQUENCE [LARGE SCALE GENOMIC DNA]</scope>
    <source>
        <strain evidence="1 2">CCMP1005</strain>
    </source>
</reference>
<protein>
    <submittedName>
        <fullName evidence="1">Uncharacterized protein</fullName>
    </submittedName>
</protein>